<dbReference type="Proteomes" id="UP000248039">
    <property type="component" value="Unassembled WGS sequence"/>
</dbReference>
<dbReference type="EMBL" id="PYBW01000013">
    <property type="protein sequence ID" value="PYC87575.1"/>
    <property type="molecule type" value="Genomic_DNA"/>
</dbReference>
<evidence type="ECO:0000259" key="7">
    <source>
        <dbReference type="Pfam" id="PF02525"/>
    </source>
</evidence>
<dbReference type="InterPro" id="IPR003680">
    <property type="entry name" value="Flavodoxin_fold"/>
</dbReference>
<evidence type="ECO:0000256" key="6">
    <source>
        <dbReference type="HAMAP-Rule" id="MF_01216"/>
    </source>
</evidence>
<dbReference type="GO" id="GO:0016652">
    <property type="term" value="F:oxidoreductase activity, acting on NAD(P)H as acceptor"/>
    <property type="evidence" value="ECO:0007669"/>
    <property type="project" value="UniProtKB-UniRule"/>
</dbReference>
<evidence type="ECO:0000313" key="9">
    <source>
        <dbReference type="Proteomes" id="UP000248039"/>
    </source>
</evidence>
<proteinExistence type="inferred from homology"/>
<dbReference type="InterPro" id="IPR029039">
    <property type="entry name" value="Flavoprotein-like_sf"/>
</dbReference>
<keyword evidence="1 6" id="KW-0285">Flavoprotein</keyword>
<comment type="catalytic activity">
    <reaction evidence="6">
        <text>2 a quinone + NADH + H(+) = 2 a 1,4-benzosemiquinone + NAD(+)</text>
        <dbReference type="Rhea" id="RHEA:65952"/>
        <dbReference type="ChEBI" id="CHEBI:15378"/>
        <dbReference type="ChEBI" id="CHEBI:57540"/>
        <dbReference type="ChEBI" id="CHEBI:57945"/>
        <dbReference type="ChEBI" id="CHEBI:132124"/>
        <dbReference type="ChEBI" id="CHEBI:134225"/>
    </reaction>
</comment>
<dbReference type="InterPro" id="IPR050104">
    <property type="entry name" value="FMN-dep_NADH:Q_OxRdtase_AzoR1"/>
</dbReference>
<dbReference type="Gene3D" id="3.40.50.360">
    <property type="match status" value="1"/>
</dbReference>
<protein>
    <recommendedName>
        <fullName evidence="6">FMN dependent NADH:quinone oxidoreductase</fullName>
        <ecNumber evidence="6">1.6.5.-</ecNumber>
    </recommendedName>
    <alternativeName>
        <fullName evidence="6">Azo-dye reductase</fullName>
    </alternativeName>
    <alternativeName>
        <fullName evidence="6">FMN-dependent NADH-azo compound oxidoreductase</fullName>
    </alternativeName>
    <alternativeName>
        <fullName evidence="6">FMN-dependent NADH-azoreductase</fullName>
        <ecNumber evidence="6">1.7.1.17</ecNumber>
    </alternativeName>
</protein>
<dbReference type="InterPro" id="IPR023048">
    <property type="entry name" value="NADH:quinone_OxRdtase_FMN_depd"/>
</dbReference>
<dbReference type="OrthoDB" id="9805013at2"/>
<organism evidence="8 9">
    <name type="scientific">Streptomyces tateyamensis</name>
    <dbReference type="NCBI Taxonomy" id="565073"/>
    <lineage>
        <taxon>Bacteria</taxon>
        <taxon>Bacillati</taxon>
        <taxon>Actinomycetota</taxon>
        <taxon>Actinomycetes</taxon>
        <taxon>Kitasatosporales</taxon>
        <taxon>Streptomycetaceae</taxon>
        <taxon>Streptomyces</taxon>
    </lineage>
</organism>
<evidence type="ECO:0000256" key="3">
    <source>
        <dbReference type="ARBA" id="ARBA00023002"/>
    </source>
</evidence>
<gene>
    <name evidence="6" type="primary">azoR</name>
    <name evidence="8" type="ORF">C7C46_04030</name>
</gene>
<comment type="subunit">
    <text evidence="6">Homodimer.</text>
</comment>
<comment type="cofactor">
    <cofactor evidence="6">
        <name>FMN</name>
        <dbReference type="ChEBI" id="CHEBI:58210"/>
    </cofactor>
    <text evidence="6">Binds 1 FMN per subunit.</text>
</comment>
<evidence type="ECO:0000313" key="8">
    <source>
        <dbReference type="EMBL" id="PYC87575.1"/>
    </source>
</evidence>
<keyword evidence="2 6" id="KW-0288">FMN</keyword>
<feature type="binding site" evidence="6">
    <location>
        <begin position="16"/>
        <end position="18"/>
    </location>
    <ligand>
        <name>FMN</name>
        <dbReference type="ChEBI" id="CHEBI:58210"/>
    </ligand>
</feature>
<accession>A0A2V4P9J4</accession>
<keyword evidence="3 6" id="KW-0560">Oxidoreductase</keyword>
<evidence type="ECO:0000256" key="5">
    <source>
        <dbReference type="ARBA" id="ARBA00048542"/>
    </source>
</evidence>
<evidence type="ECO:0000256" key="2">
    <source>
        <dbReference type="ARBA" id="ARBA00022643"/>
    </source>
</evidence>
<dbReference type="EC" id="1.6.5.-" evidence="6"/>
<dbReference type="AlphaFoldDB" id="A0A2V4P9J4"/>
<dbReference type="GO" id="GO:0010181">
    <property type="term" value="F:FMN binding"/>
    <property type="evidence" value="ECO:0007669"/>
    <property type="project" value="UniProtKB-UniRule"/>
</dbReference>
<comment type="similarity">
    <text evidence="6">Belongs to the azoreductase type 1 family.</text>
</comment>
<dbReference type="GO" id="GO:0016655">
    <property type="term" value="F:oxidoreductase activity, acting on NAD(P)H, quinone or similar compound as acceptor"/>
    <property type="evidence" value="ECO:0007669"/>
    <property type="project" value="InterPro"/>
</dbReference>
<comment type="function">
    <text evidence="6">Also exhibits azoreductase activity. Catalyzes the reductive cleavage of the azo bond in aromatic azo compounds to the corresponding amines.</text>
</comment>
<evidence type="ECO:0000256" key="4">
    <source>
        <dbReference type="ARBA" id="ARBA00023027"/>
    </source>
</evidence>
<comment type="function">
    <text evidence="6">Quinone reductase that provides resistance to thiol-specific stress caused by electrophilic quinones.</text>
</comment>
<feature type="binding site" evidence="6">
    <location>
        <begin position="96"/>
        <end position="99"/>
    </location>
    <ligand>
        <name>FMN</name>
        <dbReference type="ChEBI" id="CHEBI:58210"/>
    </ligand>
</feature>
<dbReference type="PANTHER" id="PTHR43741">
    <property type="entry name" value="FMN-DEPENDENT NADH-AZOREDUCTASE 1"/>
    <property type="match status" value="1"/>
</dbReference>
<keyword evidence="4 6" id="KW-0520">NAD</keyword>
<reference evidence="8 9" key="1">
    <citation type="submission" date="2018-03" db="EMBL/GenBank/DDBJ databases">
        <title>Bioinformatic expansion and discovery of thiopeptide antibiotics.</title>
        <authorList>
            <person name="Schwalen C.J."/>
            <person name="Hudson G.A."/>
            <person name="Mitchell D.A."/>
        </authorList>
    </citation>
    <scope>NUCLEOTIDE SEQUENCE [LARGE SCALE GENOMIC DNA]</scope>
    <source>
        <strain evidence="8 9">ATCC 21389</strain>
    </source>
</reference>
<dbReference type="Pfam" id="PF02525">
    <property type="entry name" value="Flavodoxin_2"/>
    <property type="match status" value="1"/>
</dbReference>
<dbReference type="PANTHER" id="PTHR43741:SF4">
    <property type="entry name" value="FMN-DEPENDENT NADH:QUINONE OXIDOREDUCTASE"/>
    <property type="match status" value="1"/>
</dbReference>
<comment type="caution">
    <text evidence="8">The sequence shown here is derived from an EMBL/GenBank/DDBJ whole genome shotgun (WGS) entry which is preliminary data.</text>
</comment>
<feature type="domain" description="Flavodoxin-like fold" evidence="7">
    <location>
        <begin position="3"/>
        <end position="174"/>
    </location>
</feature>
<keyword evidence="9" id="KW-1185">Reference proteome</keyword>
<comment type="catalytic activity">
    <reaction evidence="5">
        <text>N,N-dimethyl-1,4-phenylenediamine + anthranilate + 2 NAD(+) = 2-(4-dimethylaminophenyl)diazenylbenzoate + 2 NADH + 2 H(+)</text>
        <dbReference type="Rhea" id="RHEA:55872"/>
        <dbReference type="ChEBI" id="CHEBI:15378"/>
        <dbReference type="ChEBI" id="CHEBI:15783"/>
        <dbReference type="ChEBI" id="CHEBI:16567"/>
        <dbReference type="ChEBI" id="CHEBI:57540"/>
        <dbReference type="ChEBI" id="CHEBI:57945"/>
        <dbReference type="ChEBI" id="CHEBI:71579"/>
        <dbReference type="EC" id="1.7.1.17"/>
    </reaction>
    <physiologicalReaction direction="right-to-left" evidence="5">
        <dbReference type="Rhea" id="RHEA:55874"/>
    </physiologicalReaction>
</comment>
<dbReference type="GO" id="GO:0009055">
    <property type="term" value="F:electron transfer activity"/>
    <property type="evidence" value="ECO:0007669"/>
    <property type="project" value="UniProtKB-UniRule"/>
</dbReference>
<dbReference type="RefSeq" id="WP_110665757.1">
    <property type="nucleotide sequence ID" value="NZ_PYBW01000013.1"/>
</dbReference>
<dbReference type="SUPFAM" id="SSF52218">
    <property type="entry name" value="Flavoproteins"/>
    <property type="match status" value="1"/>
</dbReference>
<feature type="binding site" evidence="6">
    <location>
        <begin position="136"/>
        <end position="139"/>
    </location>
    <ligand>
        <name>FMN</name>
        <dbReference type="ChEBI" id="CHEBI:58210"/>
    </ligand>
</feature>
<name>A0A2V4P9J4_9ACTN</name>
<evidence type="ECO:0000256" key="1">
    <source>
        <dbReference type="ARBA" id="ARBA00022630"/>
    </source>
</evidence>
<sequence length="220" mass="23112">MATLLHIDSSALSQGSVSRELTATYVREWQAAHPEGTVVRRDLGAEPVPHLTEAGITAAFVPAEHRSPEQQAAFALREELMTELEQADAVVIGAPMYNFSIPSPLKAWLDQVILVGRTGGAPDTTVAGKHVTVLASRGGSYAPGTPRADAEFAARYLETALTGMMNVEVETVAAEFTLARVNPALAGFIEAGDASKAAAHEQAGQTARKVAARLTEPAAV</sequence>
<feature type="binding site" evidence="6">
    <location>
        <position position="10"/>
    </location>
    <ligand>
        <name>FMN</name>
        <dbReference type="ChEBI" id="CHEBI:58210"/>
    </ligand>
</feature>
<dbReference type="HAMAP" id="MF_01216">
    <property type="entry name" value="Azoreductase_type1"/>
    <property type="match status" value="1"/>
</dbReference>
<dbReference type="EC" id="1.7.1.17" evidence="6"/>